<evidence type="ECO:0008006" key="2">
    <source>
        <dbReference type="Google" id="ProtNLM"/>
    </source>
</evidence>
<dbReference type="PANTHER" id="PTHR30255">
    <property type="entry name" value="SINGLE-STRANDED-DNA-SPECIFIC EXONUCLEASE RECJ"/>
    <property type="match status" value="1"/>
</dbReference>
<feature type="non-terminal residue" evidence="1">
    <location>
        <position position="126"/>
    </location>
</feature>
<feature type="non-terminal residue" evidence="1">
    <location>
        <position position="1"/>
    </location>
</feature>
<dbReference type="Gene3D" id="3.90.1640.30">
    <property type="match status" value="1"/>
</dbReference>
<accession>A0A382IBW3</accession>
<reference evidence="1" key="1">
    <citation type="submission" date="2018-05" db="EMBL/GenBank/DDBJ databases">
        <authorList>
            <person name="Lanie J.A."/>
            <person name="Ng W.-L."/>
            <person name="Kazmierczak K.M."/>
            <person name="Andrzejewski T.M."/>
            <person name="Davidsen T.M."/>
            <person name="Wayne K.J."/>
            <person name="Tettelin H."/>
            <person name="Glass J.I."/>
            <person name="Rusch D."/>
            <person name="Podicherti R."/>
            <person name="Tsui H.-C.T."/>
            <person name="Winkler M.E."/>
        </authorList>
    </citation>
    <scope>NUCLEOTIDE SEQUENCE</scope>
</reference>
<dbReference type="PANTHER" id="PTHR30255:SF2">
    <property type="entry name" value="SINGLE-STRANDED-DNA-SPECIFIC EXONUCLEASE RECJ"/>
    <property type="match status" value="1"/>
</dbReference>
<name>A0A382IBW3_9ZZZZ</name>
<proteinExistence type="predicted"/>
<dbReference type="InterPro" id="IPR038763">
    <property type="entry name" value="DHH_sf"/>
</dbReference>
<evidence type="ECO:0000313" key="1">
    <source>
        <dbReference type="EMBL" id="SVB96383.1"/>
    </source>
</evidence>
<dbReference type="SUPFAM" id="SSF64182">
    <property type="entry name" value="DHH phosphoesterases"/>
    <property type="match status" value="1"/>
</dbReference>
<organism evidence="1">
    <name type="scientific">marine metagenome</name>
    <dbReference type="NCBI Taxonomy" id="408172"/>
    <lineage>
        <taxon>unclassified sequences</taxon>
        <taxon>metagenomes</taxon>
        <taxon>ecological metagenomes</taxon>
    </lineage>
</organism>
<dbReference type="InterPro" id="IPR051673">
    <property type="entry name" value="SSDNA_exonuclease_RecJ"/>
</dbReference>
<dbReference type="AlphaFoldDB" id="A0A382IBW3"/>
<dbReference type="EMBL" id="UINC01066065">
    <property type="protein sequence ID" value="SVB96383.1"/>
    <property type="molecule type" value="Genomic_DNA"/>
</dbReference>
<gene>
    <name evidence="1" type="ORF">METZ01_LOCUS249237</name>
</gene>
<sequence>VIKDATGHKVFGVAQSISRKKWIERPYEPRAALGLAQQFNLPALMGRLLSSRGIDAEGVNSYLNPKLNTLLPDPLHLLGMKDGLNRLLDAVKKGQNIAVFGDYDVDGATSSALIYRYFLAIGIKIR</sequence>
<protein>
    <recommendedName>
        <fullName evidence="2">Single-stranded-DNA-specific exonuclease RecJ</fullName>
    </recommendedName>
</protein>